<dbReference type="InterPro" id="IPR018720">
    <property type="entry name" value="DUF2249"/>
</dbReference>
<name>A0A942I544_9HYPH</name>
<evidence type="ECO:0000313" key="2">
    <source>
        <dbReference type="EMBL" id="MBS3848301.1"/>
    </source>
</evidence>
<dbReference type="Proteomes" id="UP000678281">
    <property type="component" value="Unassembled WGS sequence"/>
</dbReference>
<evidence type="ECO:0000259" key="1">
    <source>
        <dbReference type="Pfam" id="PF10006"/>
    </source>
</evidence>
<evidence type="ECO:0000313" key="3">
    <source>
        <dbReference type="Proteomes" id="UP000678281"/>
    </source>
</evidence>
<dbReference type="EMBL" id="JAGXTP010000001">
    <property type="protein sequence ID" value="MBS3848301.1"/>
    <property type="molecule type" value="Genomic_DNA"/>
</dbReference>
<organism evidence="2 3">
    <name type="scientific">Devosia litorisediminis</name>
    <dbReference type="NCBI Taxonomy" id="2829817"/>
    <lineage>
        <taxon>Bacteria</taxon>
        <taxon>Pseudomonadati</taxon>
        <taxon>Pseudomonadota</taxon>
        <taxon>Alphaproteobacteria</taxon>
        <taxon>Hyphomicrobiales</taxon>
        <taxon>Devosiaceae</taxon>
        <taxon>Devosia</taxon>
    </lineage>
</organism>
<reference evidence="2" key="1">
    <citation type="submission" date="2021-04" db="EMBL/GenBank/DDBJ databases">
        <title>Devosia litorisediminis sp. nov., isolated from a sand dune.</title>
        <authorList>
            <person name="Park S."/>
            <person name="Yoon J.-H."/>
        </authorList>
    </citation>
    <scope>NUCLEOTIDE SEQUENCE</scope>
    <source>
        <strain evidence="2">BSSL-BM10</strain>
    </source>
</reference>
<sequence length="161" mass="17430">MDDLELDVRPILASGGEPFGAIMSAVNKLIGGQKLKLIAGFRPDPLFKVMAEKGFSATSTSLDSGDWQVVFTPMPVSNPARPETWPDPMDYLDCSGLELVPAQQSVEVALALRGEGDVLFALFSEEPLALYARLKSNGHAWVGDFDDTGEAYRLMIRCGHG</sequence>
<comment type="caution">
    <text evidence="2">The sequence shown here is derived from an EMBL/GenBank/DDBJ whole genome shotgun (WGS) entry which is preliminary data.</text>
</comment>
<gene>
    <name evidence="2" type="ORF">KD146_06280</name>
</gene>
<accession>A0A942I544</accession>
<dbReference type="AlphaFoldDB" id="A0A942I544"/>
<dbReference type="Pfam" id="PF10006">
    <property type="entry name" value="DUF2249"/>
    <property type="match status" value="1"/>
</dbReference>
<dbReference type="RefSeq" id="WP_212657857.1">
    <property type="nucleotide sequence ID" value="NZ_JAGXTP010000001.1"/>
</dbReference>
<feature type="domain" description="DUF2249" evidence="1">
    <location>
        <begin position="5"/>
        <end position="72"/>
    </location>
</feature>
<protein>
    <submittedName>
        <fullName evidence="2">DUF2249 domain-containing protein</fullName>
    </submittedName>
</protein>
<proteinExistence type="predicted"/>
<keyword evidence="3" id="KW-1185">Reference proteome</keyword>